<proteinExistence type="predicted"/>
<organism evidence="2 3">
    <name type="scientific">Ramalina farinacea</name>
    <dbReference type="NCBI Taxonomy" id="258253"/>
    <lineage>
        <taxon>Eukaryota</taxon>
        <taxon>Fungi</taxon>
        <taxon>Dikarya</taxon>
        <taxon>Ascomycota</taxon>
        <taxon>Pezizomycotina</taxon>
        <taxon>Lecanoromycetes</taxon>
        <taxon>OSLEUM clade</taxon>
        <taxon>Lecanoromycetidae</taxon>
        <taxon>Lecanorales</taxon>
        <taxon>Lecanorineae</taxon>
        <taxon>Ramalinaceae</taxon>
        <taxon>Ramalina</taxon>
    </lineage>
</organism>
<evidence type="ECO:0000313" key="3">
    <source>
        <dbReference type="Proteomes" id="UP001161017"/>
    </source>
</evidence>
<dbReference type="InterPro" id="IPR040347">
    <property type="entry name" value="YBP1/2"/>
</dbReference>
<evidence type="ECO:0000313" key="2">
    <source>
        <dbReference type="EMBL" id="MDI1489501.1"/>
    </source>
</evidence>
<feature type="region of interest" description="Disordered" evidence="1">
    <location>
        <begin position="221"/>
        <end position="244"/>
    </location>
</feature>
<reference evidence="2" key="1">
    <citation type="journal article" date="2023" name="Genome Biol. Evol.">
        <title>First Whole Genome Sequence and Flow Cytometry Genome Size Data for the Lichen-Forming Fungus Ramalina farinacea (Ascomycota).</title>
        <authorList>
            <person name="Llewellyn T."/>
            <person name="Mian S."/>
            <person name="Hill R."/>
            <person name="Leitch I.J."/>
            <person name="Gaya E."/>
        </authorList>
    </citation>
    <scope>NUCLEOTIDE SEQUENCE</scope>
    <source>
        <strain evidence="2">LIQ254RAFAR</strain>
    </source>
</reference>
<name>A0AA43QN32_9LECA</name>
<dbReference type="GO" id="GO:0005737">
    <property type="term" value="C:cytoplasm"/>
    <property type="evidence" value="ECO:0007669"/>
    <property type="project" value="TreeGrafter"/>
</dbReference>
<dbReference type="PANTHER" id="PTHR28020">
    <property type="entry name" value="YAP1-BINDING PROTEIN 1-RELATED"/>
    <property type="match status" value="1"/>
</dbReference>
<dbReference type="PANTHER" id="PTHR28020:SF1">
    <property type="entry name" value="YAP1-BINDING PROTEIN 1-RELATED"/>
    <property type="match status" value="1"/>
</dbReference>
<feature type="region of interest" description="Disordered" evidence="1">
    <location>
        <begin position="346"/>
        <end position="378"/>
    </location>
</feature>
<dbReference type="GO" id="GO:0034599">
    <property type="term" value="P:cellular response to oxidative stress"/>
    <property type="evidence" value="ECO:0007669"/>
    <property type="project" value="InterPro"/>
</dbReference>
<dbReference type="Pfam" id="PF08568">
    <property type="entry name" value="Kinetochor_Ybp2"/>
    <property type="match status" value="1"/>
</dbReference>
<feature type="region of interest" description="Disordered" evidence="1">
    <location>
        <begin position="399"/>
        <end position="437"/>
    </location>
</feature>
<feature type="compositionally biased region" description="Low complexity" evidence="1">
    <location>
        <begin position="367"/>
        <end position="378"/>
    </location>
</feature>
<feature type="compositionally biased region" description="Acidic residues" evidence="1">
    <location>
        <begin position="355"/>
        <end position="366"/>
    </location>
</feature>
<keyword evidence="3" id="KW-1185">Reference proteome</keyword>
<protein>
    <submittedName>
        <fullName evidence="2">YAP1-binding protein 1</fullName>
    </submittedName>
</protein>
<dbReference type="EMBL" id="JAPUFD010000009">
    <property type="protein sequence ID" value="MDI1489501.1"/>
    <property type="molecule type" value="Genomic_DNA"/>
</dbReference>
<sequence>MADDSENPLIKALPPATDYISYLTLVEHNISKEQLPTLHKVLQDTTLTINIGWDLVHLLLPLLPDSEACLRDVARLGNPREVVLKVTELLEEIGREEEEDEDDEQADQEDADVAEEGADLHGASNQTPSKTTFPSKATRFSTLLSLLSILHPRIKTRYPSRFLSTSLQAILSAYTSPGLPSNTLCASAILDFTRQVAPGGSKRPTVPPRQSSSSIATLQAFQNTQRAHQSSDPAPDPEANTDGVDAGEEALQRRLLQSFMTYVAEVYLSRMPDDDADEDAPGMCWASRYMEIVQPKKIVPRRRTMSDLYSDEDKPYHERDTVVGSILAQSRDLSLSPHELLTTILKSTPSPTEPQPEEDQAAEDDSSTTLPSSPSDVPLSTSGALYILTATLASPLLFHRHHNPTTPPIDLPPTQPSSPPSSPPPPPHPSALNPPPT</sequence>
<dbReference type="AlphaFoldDB" id="A0AA43QN32"/>
<gene>
    <name evidence="2" type="primary">YBP1</name>
    <name evidence="2" type="ORF">OHK93_008780</name>
</gene>
<feature type="compositionally biased region" description="Pro residues" evidence="1">
    <location>
        <begin position="405"/>
        <end position="437"/>
    </location>
</feature>
<dbReference type="Proteomes" id="UP001161017">
    <property type="component" value="Unassembled WGS sequence"/>
</dbReference>
<feature type="compositionally biased region" description="Polar residues" evidence="1">
    <location>
        <begin position="221"/>
        <end position="232"/>
    </location>
</feature>
<dbReference type="InterPro" id="IPR013877">
    <property type="entry name" value="YAP-bd/ALF4/Glomulin"/>
</dbReference>
<accession>A0AA43QN32</accession>
<comment type="caution">
    <text evidence="2">The sequence shown here is derived from an EMBL/GenBank/DDBJ whole genome shotgun (WGS) entry which is preliminary data.</text>
</comment>
<evidence type="ECO:0000256" key="1">
    <source>
        <dbReference type="SAM" id="MobiDB-lite"/>
    </source>
</evidence>